<keyword evidence="1" id="KW-0962">Peroxisome biogenesis</keyword>
<name>A0A058Z5R2_FONAL</name>
<proteinExistence type="predicted"/>
<evidence type="ECO:0000256" key="1">
    <source>
        <dbReference type="ARBA" id="ARBA00022593"/>
    </source>
</evidence>
<dbReference type="RefSeq" id="XP_009496006.1">
    <property type="nucleotide sequence ID" value="XM_009497731.1"/>
</dbReference>
<dbReference type="GO" id="GO:0016559">
    <property type="term" value="P:peroxisome fission"/>
    <property type="evidence" value="ECO:0007669"/>
    <property type="project" value="InterPro"/>
</dbReference>
<organism evidence="5">
    <name type="scientific">Fonticula alba</name>
    <name type="common">Slime mold</name>
    <dbReference type="NCBI Taxonomy" id="691883"/>
    <lineage>
        <taxon>Eukaryota</taxon>
        <taxon>Rotosphaerida</taxon>
        <taxon>Fonticulaceae</taxon>
        <taxon>Fonticula</taxon>
    </lineage>
</organism>
<dbReference type="InterPro" id="IPR008733">
    <property type="entry name" value="PEX11"/>
</dbReference>
<gene>
    <name evidence="5" type="ORF">H696_03870</name>
</gene>
<dbReference type="EMBL" id="KB932206">
    <property type="protein sequence ID" value="KCV69441.1"/>
    <property type="molecule type" value="Genomic_DNA"/>
</dbReference>
<dbReference type="PANTHER" id="PTHR12652">
    <property type="entry name" value="PEROXISOMAL BIOGENESIS FACTOR 11"/>
    <property type="match status" value="1"/>
</dbReference>
<evidence type="ECO:0000256" key="2">
    <source>
        <dbReference type="ARBA" id="ARBA00023136"/>
    </source>
</evidence>
<dbReference type="OrthoDB" id="411017at2759"/>
<evidence type="ECO:0000313" key="6">
    <source>
        <dbReference type="Proteomes" id="UP000030693"/>
    </source>
</evidence>
<dbReference type="Proteomes" id="UP000030693">
    <property type="component" value="Unassembled WGS sequence"/>
</dbReference>
<evidence type="ECO:0000256" key="3">
    <source>
        <dbReference type="ARBA" id="ARBA00023140"/>
    </source>
</evidence>
<reference evidence="5" key="1">
    <citation type="submission" date="2013-04" db="EMBL/GenBank/DDBJ databases">
        <title>The Genome Sequence of Fonticula alba ATCC 38817.</title>
        <authorList>
            <consortium name="The Broad Institute Genomics Platform"/>
            <person name="Russ C."/>
            <person name="Cuomo C."/>
            <person name="Burger G."/>
            <person name="Gray M.W."/>
            <person name="Holland P.W.H."/>
            <person name="King N."/>
            <person name="Lang F.B.F."/>
            <person name="Roger A.J."/>
            <person name="Ruiz-Trillo I."/>
            <person name="Brown M."/>
            <person name="Walker B."/>
            <person name="Young S."/>
            <person name="Zeng Q."/>
            <person name="Gargeya S."/>
            <person name="Fitzgerald M."/>
            <person name="Haas B."/>
            <person name="Abouelleil A."/>
            <person name="Allen A.W."/>
            <person name="Alvarado L."/>
            <person name="Arachchi H.M."/>
            <person name="Berlin A.M."/>
            <person name="Chapman S.B."/>
            <person name="Gainer-Dewar J."/>
            <person name="Goldberg J."/>
            <person name="Griggs A."/>
            <person name="Gujja S."/>
            <person name="Hansen M."/>
            <person name="Howarth C."/>
            <person name="Imamovic A."/>
            <person name="Ireland A."/>
            <person name="Larimer J."/>
            <person name="McCowan C."/>
            <person name="Murphy C."/>
            <person name="Pearson M."/>
            <person name="Poon T.W."/>
            <person name="Priest M."/>
            <person name="Roberts A."/>
            <person name="Saif S."/>
            <person name="Shea T."/>
            <person name="Sisk P."/>
            <person name="Sykes S."/>
            <person name="Wortman J."/>
            <person name="Nusbaum C."/>
            <person name="Birren B."/>
        </authorList>
    </citation>
    <scope>NUCLEOTIDE SEQUENCE [LARGE SCALE GENOMIC DNA]</scope>
    <source>
        <strain evidence="5">ATCC 38817</strain>
    </source>
</reference>
<dbReference type="Pfam" id="PF05648">
    <property type="entry name" value="PEX11"/>
    <property type="match status" value="2"/>
</dbReference>
<sequence length="268" mass="30032">MQQLFHTLNGRDRLLRLVQYLARYLALRGHSKDAPLLGVSPAQWSQVASNISFCRRVFFLGKFVDTWRACLAEVLRILRLFRAFQAKTRPLTPDEHTLQLIDVVSRLLEVLKLVQLGLWLFCDTIQTVVDLGTFRLGFQARLSLLSSRLWLSYLVTSLSQQLFLRIFVNHQFFMRLKDAGQGAYTGHQFSPVDTLRNALDFPLPSQGLAGLLAREGSSNGSIPLGPDWRYIRGLDSVARLISGAVGPRGVAACGIASSCVAVYQTLWP</sequence>
<dbReference type="AlphaFoldDB" id="A0A058Z5R2"/>
<keyword evidence="6" id="KW-1185">Reference proteome</keyword>
<protein>
    <submittedName>
        <fullName evidence="5">Uncharacterized protein</fullName>
    </submittedName>
</protein>
<keyword evidence="3" id="KW-0576">Peroxisome</keyword>
<accession>A0A058Z5R2</accession>
<evidence type="ECO:0000313" key="5">
    <source>
        <dbReference type="EMBL" id="KCV69441.1"/>
    </source>
</evidence>
<dbReference type="GeneID" id="20528595"/>
<evidence type="ECO:0000256" key="4">
    <source>
        <dbReference type="ARBA" id="ARBA00046271"/>
    </source>
</evidence>
<dbReference type="PANTHER" id="PTHR12652:SF50">
    <property type="entry name" value="PEROXIN 11"/>
    <property type="match status" value="1"/>
</dbReference>
<dbReference type="GO" id="GO:0005778">
    <property type="term" value="C:peroxisomal membrane"/>
    <property type="evidence" value="ECO:0007669"/>
    <property type="project" value="UniProtKB-SubCell"/>
</dbReference>
<keyword evidence="2" id="KW-0472">Membrane</keyword>
<comment type="subcellular location">
    <subcellularLocation>
        <location evidence="4">Peroxisome membrane</location>
    </subcellularLocation>
</comment>